<feature type="compositionally biased region" description="Basic and acidic residues" evidence="1">
    <location>
        <begin position="328"/>
        <end position="338"/>
    </location>
</feature>
<evidence type="ECO:0000256" key="1">
    <source>
        <dbReference type="SAM" id="MobiDB-lite"/>
    </source>
</evidence>
<feature type="region of interest" description="Disordered" evidence="1">
    <location>
        <begin position="190"/>
        <end position="224"/>
    </location>
</feature>
<dbReference type="AlphaFoldDB" id="A0AAW1PZB5"/>
<gene>
    <name evidence="2" type="ORF">WJX72_001070</name>
</gene>
<dbReference type="Proteomes" id="UP001489004">
    <property type="component" value="Unassembled WGS sequence"/>
</dbReference>
<proteinExistence type="predicted"/>
<feature type="region of interest" description="Disordered" evidence="1">
    <location>
        <begin position="314"/>
        <end position="400"/>
    </location>
</feature>
<evidence type="ECO:0000313" key="3">
    <source>
        <dbReference type="Proteomes" id="UP001489004"/>
    </source>
</evidence>
<protein>
    <submittedName>
        <fullName evidence="2">Uncharacterized protein</fullName>
    </submittedName>
</protein>
<evidence type="ECO:0000313" key="2">
    <source>
        <dbReference type="EMBL" id="KAK9815283.1"/>
    </source>
</evidence>
<dbReference type="EMBL" id="JALJOR010000006">
    <property type="protein sequence ID" value="KAK9815283.1"/>
    <property type="molecule type" value="Genomic_DNA"/>
</dbReference>
<feature type="compositionally biased region" description="Low complexity" evidence="1">
    <location>
        <begin position="190"/>
        <end position="203"/>
    </location>
</feature>
<organism evidence="2 3">
    <name type="scientific">[Myrmecia] bisecta</name>
    <dbReference type="NCBI Taxonomy" id="41462"/>
    <lineage>
        <taxon>Eukaryota</taxon>
        <taxon>Viridiplantae</taxon>
        <taxon>Chlorophyta</taxon>
        <taxon>core chlorophytes</taxon>
        <taxon>Trebouxiophyceae</taxon>
        <taxon>Trebouxiales</taxon>
        <taxon>Trebouxiaceae</taxon>
        <taxon>Myrmecia</taxon>
    </lineage>
</organism>
<comment type="caution">
    <text evidence="2">The sequence shown here is derived from an EMBL/GenBank/DDBJ whole genome shotgun (WGS) entry which is preliminary data.</text>
</comment>
<name>A0AAW1PZB5_9CHLO</name>
<feature type="region of interest" description="Disordered" evidence="1">
    <location>
        <begin position="113"/>
        <end position="136"/>
    </location>
</feature>
<reference evidence="2 3" key="1">
    <citation type="journal article" date="2024" name="Nat. Commun.">
        <title>Phylogenomics reveals the evolutionary origins of lichenization in chlorophyte algae.</title>
        <authorList>
            <person name="Puginier C."/>
            <person name="Libourel C."/>
            <person name="Otte J."/>
            <person name="Skaloud P."/>
            <person name="Haon M."/>
            <person name="Grisel S."/>
            <person name="Petersen M."/>
            <person name="Berrin J.G."/>
            <person name="Delaux P.M."/>
            <person name="Dal Grande F."/>
            <person name="Keller J."/>
        </authorList>
    </citation>
    <scope>NUCLEOTIDE SEQUENCE [LARGE SCALE GENOMIC DNA]</scope>
    <source>
        <strain evidence="2 3">SAG 2043</strain>
    </source>
</reference>
<accession>A0AAW1PZB5</accession>
<sequence length="400" mass="41509">MLADLAAQLSPEDDASGEAVDLEEAEAASVAALEGRAPASPEGAALQMMVQLHAELLQQQQQAASVGEAAASQALRAQQAQQQQQQTASVAAAVDGQVLKRASGCLPDHAREAQVDSARQAGVEAASGPRSGVQRSMESVHSSYAEAPRSGAEQVDAVRSVIAGRPVYTALTPNTLTRMTAKRVQLMSAGNSAGAQAAPAKPGRSSMPDSPGKHGWGGGSDEDQSLISLGSAAKFYQAGRPMQHAELRRSAMSPDPQVDPQRAQRAQQAQQGPDVHAGGFTFSVSRAGSMHGGPWQHPDHLDLQQVKGVLQGVGAKTPAAPTPSLTRAESRPPPDAETARVLFPSSPPSTAARPLPPTGGAVEDMSSPAPLLGPKPDANAVKRPSRPQSLFARLSLRRRK</sequence>
<feature type="region of interest" description="Disordered" evidence="1">
    <location>
        <begin position="1"/>
        <end position="20"/>
    </location>
</feature>
<feature type="compositionally biased region" description="Low complexity" evidence="1">
    <location>
        <begin position="261"/>
        <end position="271"/>
    </location>
</feature>
<keyword evidence="3" id="KW-1185">Reference proteome</keyword>
<feature type="region of interest" description="Disordered" evidence="1">
    <location>
        <begin position="241"/>
        <end position="300"/>
    </location>
</feature>
<feature type="compositionally biased region" description="Acidic residues" evidence="1">
    <location>
        <begin position="11"/>
        <end position="20"/>
    </location>
</feature>